<proteinExistence type="inferred from homology"/>
<dbReference type="EMBL" id="JBHRZT010000072">
    <property type="protein sequence ID" value="MFC3886035.1"/>
    <property type="molecule type" value="Genomic_DNA"/>
</dbReference>
<evidence type="ECO:0000313" key="4">
    <source>
        <dbReference type="EMBL" id="MFC3886035.1"/>
    </source>
</evidence>
<sequence length="194" mass="21723">MAQSRPVLVVVDVQKGFEEPVWGIRNNPRAEEQMLRLIQAWRIKEYPIIHVQHASQNPDSPLHPAQPGFPFKDKFGPIEDEYLVRKHVNSCFIGTELDTYLKANGYHTLVIIGLTTNHCVSTTVRMAGNLGYLVYAVHDATACFETVSYDGTHYDADTVHHLALASLHGEFAQVVSTQEVLDVVDALEKNSAIR</sequence>
<name>A0ABV8B9I0_9BACI</name>
<dbReference type="Pfam" id="PF00857">
    <property type="entry name" value="Isochorismatase"/>
    <property type="match status" value="1"/>
</dbReference>
<evidence type="ECO:0000256" key="1">
    <source>
        <dbReference type="ARBA" id="ARBA00006336"/>
    </source>
</evidence>
<dbReference type="PANTHER" id="PTHR43540">
    <property type="entry name" value="PEROXYUREIDOACRYLATE/UREIDOACRYLATE AMIDOHYDROLASE-RELATED"/>
    <property type="match status" value="1"/>
</dbReference>
<reference evidence="5" key="1">
    <citation type="journal article" date="2019" name="Int. J. Syst. Evol. Microbiol.">
        <title>The Global Catalogue of Microorganisms (GCM) 10K type strain sequencing project: providing services to taxonomists for standard genome sequencing and annotation.</title>
        <authorList>
            <consortium name="The Broad Institute Genomics Platform"/>
            <consortium name="The Broad Institute Genome Sequencing Center for Infectious Disease"/>
            <person name="Wu L."/>
            <person name="Ma J."/>
        </authorList>
    </citation>
    <scope>NUCLEOTIDE SEQUENCE [LARGE SCALE GENOMIC DNA]</scope>
    <source>
        <strain evidence="5">CCUG 61889</strain>
    </source>
</reference>
<feature type="domain" description="Isochorismatase-like" evidence="3">
    <location>
        <begin position="7"/>
        <end position="179"/>
    </location>
</feature>
<dbReference type="InterPro" id="IPR050272">
    <property type="entry name" value="Isochorismatase-like_hydrls"/>
</dbReference>
<dbReference type="RefSeq" id="WP_377918404.1">
    <property type="nucleotide sequence ID" value="NZ_JBHRZT010000072.1"/>
</dbReference>
<dbReference type="EC" id="3.-.-.-" evidence="4"/>
<dbReference type="InterPro" id="IPR000868">
    <property type="entry name" value="Isochorismatase-like_dom"/>
</dbReference>
<comment type="similarity">
    <text evidence="1">Belongs to the isochorismatase family.</text>
</comment>
<dbReference type="Gene3D" id="3.40.50.850">
    <property type="entry name" value="Isochorismatase-like"/>
    <property type="match status" value="1"/>
</dbReference>
<evidence type="ECO:0000313" key="5">
    <source>
        <dbReference type="Proteomes" id="UP001595752"/>
    </source>
</evidence>
<accession>A0ABV8B9I0</accession>
<dbReference type="PANTHER" id="PTHR43540:SF1">
    <property type="entry name" value="ISOCHORISMATASE HYDROLASE"/>
    <property type="match status" value="1"/>
</dbReference>
<keyword evidence="2 4" id="KW-0378">Hydrolase</keyword>
<organism evidence="4 5">
    <name type="scientific">Bacillus songklensis</name>
    <dbReference type="NCBI Taxonomy" id="1069116"/>
    <lineage>
        <taxon>Bacteria</taxon>
        <taxon>Bacillati</taxon>
        <taxon>Bacillota</taxon>
        <taxon>Bacilli</taxon>
        <taxon>Bacillales</taxon>
        <taxon>Bacillaceae</taxon>
        <taxon>Bacillus</taxon>
    </lineage>
</organism>
<evidence type="ECO:0000256" key="2">
    <source>
        <dbReference type="ARBA" id="ARBA00022801"/>
    </source>
</evidence>
<protein>
    <submittedName>
        <fullName evidence="4">Cysteine hydrolase family protein</fullName>
        <ecNumber evidence="4">3.-.-.-</ecNumber>
    </submittedName>
</protein>
<dbReference type="CDD" id="cd01014">
    <property type="entry name" value="nicotinamidase_related"/>
    <property type="match status" value="1"/>
</dbReference>
<gene>
    <name evidence="4" type="ORF">ACFOU2_22165</name>
</gene>
<dbReference type="SUPFAM" id="SSF52499">
    <property type="entry name" value="Isochorismatase-like hydrolases"/>
    <property type="match status" value="1"/>
</dbReference>
<keyword evidence="5" id="KW-1185">Reference proteome</keyword>
<evidence type="ECO:0000259" key="3">
    <source>
        <dbReference type="Pfam" id="PF00857"/>
    </source>
</evidence>
<dbReference type="Proteomes" id="UP001595752">
    <property type="component" value="Unassembled WGS sequence"/>
</dbReference>
<dbReference type="InterPro" id="IPR036380">
    <property type="entry name" value="Isochorismatase-like_sf"/>
</dbReference>
<comment type="caution">
    <text evidence="4">The sequence shown here is derived from an EMBL/GenBank/DDBJ whole genome shotgun (WGS) entry which is preliminary data.</text>
</comment>
<dbReference type="GO" id="GO:0016787">
    <property type="term" value="F:hydrolase activity"/>
    <property type="evidence" value="ECO:0007669"/>
    <property type="project" value="UniProtKB-KW"/>
</dbReference>